<evidence type="ECO:0000256" key="1">
    <source>
        <dbReference type="ARBA" id="ARBA00009986"/>
    </source>
</evidence>
<dbReference type="PANTHER" id="PTHR42804:SF1">
    <property type="entry name" value="ALDEHYDE DEHYDROGENASE-RELATED"/>
    <property type="match status" value="1"/>
</dbReference>
<organism evidence="6 7">
    <name type="scientific">Catellatospora citrea</name>
    <dbReference type="NCBI Taxonomy" id="53366"/>
    <lineage>
        <taxon>Bacteria</taxon>
        <taxon>Bacillati</taxon>
        <taxon>Actinomycetota</taxon>
        <taxon>Actinomycetes</taxon>
        <taxon>Micromonosporales</taxon>
        <taxon>Micromonosporaceae</taxon>
        <taxon>Catellatospora</taxon>
    </lineage>
</organism>
<keyword evidence="2 4" id="KW-0560">Oxidoreductase</keyword>
<dbReference type="EMBL" id="BONH01000016">
    <property type="protein sequence ID" value="GIF98719.1"/>
    <property type="molecule type" value="Genomic_DNA"/>
</dbReference>
<dbReference type="Gene3D" id="3.40.605.10">
    <property type="entry name" value="Aldehyde Dehydrogenase, Chain A, domain 1"/>
    <property type="match status" value="1"/>
</dbReference>
<dbReference type="RefSeq" id="WP_120315786.1">
    <property type="nucleotide sequence ID" value="NZ_BONH01000016.1"/>
</dbReference>
<dbReference type="Proteomes" id="UP000659904">
    <property type="component" value="Unassembled WGS sequence"/>
</dbReference>
<evidence type="ECO:0000313" key="7">
    <source>
        <dbReference type="Proteomes" id="UP000659904"/>
    </source>
</evidence>
<evidence type="ECO:0000313" key="6">
    <source>
        <dbReference type="EMBL" id="GIF98719.1"/>
    </source>
</evidence>
<keyword evidence="7" id="KW-1185">Reference proteome</keyword>
<dbReference type="InterPro" id="IPR029510">
    <property type="entry name" value="Ald_DH_CS_GLU"/>
</dbReference>
<protein>
    <submittedName>
        <fullName evidence="6">Aldehyde dehydrogenase</fullName>
    </submittedName>
</protein>
<comment type="caution">
    <text evidence="6">The sequence shown here is derived from an EMBL/GenBank/DDBJ whole genome shotgun (WGS) entry which is preliminary data.</text>
</comment>
<dbReference type="InterPro" id="IPR015590">
    <property type="entry name" value="Aldehyde_DH_dom"/>
</dbReference>
<dbReference type="InterPro" id="IPR016162">
    <property type="entry name" value="Ald_DH_N"/>
</dbReference>
<gene>
    <name evidence="6" type="ORF">Cci01nite_38130</name>
</gene>
<dbReference type="SUPFAM" id="SSF53720">
    <property type="entry name" value="ALDH-like"/>
    <property type="match status" value="1"/>
</dbReference>
<evidence type="ECO:0000259" key="5">
    <source>
        <dbReference type="Pfam" id="PF00171"/>
    </source>
</evidence>
<dbReference type="InterPro" id="IPR016161">
    <property type="entry name" value="Ald_DH/histidinol_DH"/>
</dbReference>
<dbReference type="PANTHER" id="PTHR42804">
    <property type="entry name" value="ALDEHYDE DEHYDROGENASE"/>
    <property type="match status" value="1"/>
</dbReference>
<dbReference type="InterPro" id="IPR016163">
    <property type="entry name" value="Ald_DH_C"/>
</dbReference>
<dbReference type="PROSITE" id="PS00687">
    <property type="entry name" value="ALDEHYDE_DEHYDR_GLU"/>
    <property type="match status" value="1"/>
</dbReference>
<feature type="domain" description="Aldehyde dehydrogenase" evidence="5">
    <location>
        <begin position="25"/>
        <end position="479"/>
    </location>
</feature>
<dbReference type="GO" id="GO:0016620">
    <property type="term" value="F:oxidoreductase activity, acting on the aldehyde or oxo group of donors, NAD or NADP as acceptor"/>
    <property type="evidence" value="ECO:0007669"/>
    <property type="project" value="InterPro"/>
</dbReference>
<evidence type="ECO:0000256" key="3">
    <source>
        <dbReference type="PROSITE-ProRule" id="PRU10007"/>
    </source>
</evidence>
<dbReference type="Pfam" id="PF00171">
    <property type="entry name" value="Aldedh"/>
    <property type="match status" value="1"/>
</dbReference>
<dbReference type="CDD" id="cd07078">
    <property type="entry name" value="ALDH"/>
    <property type="match status" value="1"/>
</dbReference>
<accession>A0A8J3KMQ6</accession>
<proteinExistence type="inferred from homology"/>
<sequence length="491" mass="50328">MSARPEAVADLVDGHWQDCADPLGFTLQDPATGEPVGAAVGSDPARVEKAVAAATAVHESGAWSELPTTERADVLDAVATRVEAAGADIAAIESFATGVPISQTMPLSVILGGAFRLAAMQLREGWLSSAMPREDGRLAHVDRLPWGPAACLVPWNAPAPMAAHKAANALAAGCPTIVKPSEYAPYGTQLLARAVHAVLAEAGLPGGLFQLVHGDAGTGARLVGDPRVRAVSFTGGLAGGRAVAAACAYDIKPVQLELGGNNPLLVLPDADTAAAARAAADLLTTLNGQWCRALGRLIVPAGRADEILDAALSRLAALRVGAPLDPDTDFGPLVHSGHRDRVAAARDALVGHGGTAHAPLTVPGHGNYLSPTLVTGVDPGHTTHEIFGPVAAVHTYDTVDEAVALANGTPYGLEAYVSGTDQDAALAVARRLRAGEVKVNGSSVMSLHLFTPRPAWGLSGYSEEGTAETLRFFTNPRVVGVEGGFALHGRP</sequence>
<feature type="active site" evidence="3">
    <location>
        <position position="257"/>
    </location>
</feature>
<dbReference type="AlphaFoldDB" id="A0A8J3KMQ6"/>
<comment type="similarity">
    <text evidence="1 4">Belongs to the aldehyde dehydrogenase family.</text>
</comment>
<evidence type="ECO:0000256" key="2">
    <source>
        <dbReference type="ARBA" id="ARBA00023002"/>
    </source>
</evidence>
<reference evidence="6 7" key="1">
    <citation type="submission" date="2021-01" db="EMBL/GenBank/DDBJ databases">
        <title>Whole genome shotgun sequence of Catellatospora citrea NBRC 14495.</title>
        <authorList>
            <person name="Komaki H."/>
            <person name="Tamura T."/>
        </authorList>
    </citation>
    <scope>NUCLEOTIDE SEQUENCE [LARGE SCALE GENOMIC DNA]</scope>
    <source>
        <strain evidence="6 7">NBRC 14495</strain>
    </source>
</reference>
<dbReference type="Gene3D" id="3.40.309.10">
    <property type="entry name" value="Aldehyde Dehydrogenase, Chain A, domain 2"/>
    <property type="match status" value="1"/>
</dbReference>
<evidence type="ECO:0000256" key="4">
    <source>
        <dbReference type="RuleBase" id="RU003345"/>
    </source>
</evidence>
<name>A0A8J3KMQ6_9ACTN</name>